<dbReference type="InterPro" id="IPR018060">
    <property type="entry name" value="HTH_AraC"/>
</dbReference>
<dbReference type="PANTHER" id="PTHR46796:SF6">
    <property type="entry name" value="ARAC SUBFAMILY"/>
    <property type="match status" value="1"/>
</dbReference>
<dbReference type="SMART" id="SM00342">
    <property type="entry name" value="HTH_ARAC"/>
    <property type="match status" value="1"/>
</dbReference>
<dbReference type="Gene3D" id="1.10.10.60">
    <property type="entry name" value="Homeodomain-like"/>
    <property type="match status" value="1"/>
</dbReference>
<dbReference type="PROSITE" id="PS01124">
    <property type="entry name" value="HTH_ARAC_FAMILY_2"/>
    <property type="match status" value="1"/>
</dbReference>
<accession>A0ABT3GW39</accession>
<proteinExistence type="predicted"/>
<dbReference type="SUPFAM" id="SSF46689">
    <property type="entry name" value="Homeodomain-like"/>
    <property type="match status" value="1"/>
</dbReference>
<evidence type="ECO:0000256" key="2">
    <source>
        <dbReference type="ARBA" id="ARBA00023125"/>
    </source>
</evidence>
<organism evidence="5 6">
    <name type="scientific">Pararhodobacter zhoushanensis</name>
    <dbReference type="NCBI Taxonomy" id="2479545"/>
    <lineage>
        <taxon>Bacteria</taxon>
        <taxon>Pseudomonadati</taxon>
        <taxon>Pseudomonadota</taxon>
        <taxon>Alphaproteobacteria</taxon>
        <taxon>Rhodobacterales</taxon>
        <taxon>Paracoccaceae</taxon>
        <taxon>Pararhodobacter</taxon>
    </lineage>
</organism>
<comment type="caution">
    <text evidence="5">The sequence shown here is derived from an EMBL/GenBank/DDBJ whole genome shotgun (WGS) entry which is preliminary data.</text>
</comment>
<keyword evidence="1" id="KW-0805">Transcription regulation</keyword>
<dbReference type="EMBL" id="JAPDFL010000001">
    <property type="protein sequence ID" value="MCW1931773.1"/>
    <property type="molecule type" value="Genomic_DNA"/>
</dbReference>
<evidence type="ECO:0000313" key="5">
    <source>
        <dbReference type="EMBL" id="MCW1931773.1"/>
    </source>
</evidence>
<dbReference type="PANTHER" id="PTHR46796">
    <property type="entry name" value="HTH-TYPE TRANSCRIPTIONAL ACTIVATOR RHAS-RELATED"/>
    <property type="match status" value="1"/>
</dbReference>
<keyword evidence="6" id="KW-1185">Reference proteome</keyword>
<dbReference type="RefSeq" id="WP_264504864.1">
    <property type="nucleotide sequence ID" value="NZ_JAPDFL010000001.1"/>
</dbReference>
<protein>
    <submittedName>
        <fullName evidence="5">Helix-turn-helix transcriptional regulator</fullName>
    </submittedName>
</protein>
<keyword evidence="2" id="KW-0238">DNA-binding</keyword>
<reference evidence="5 6" key="1">
    <citation type="submission" date="2022-10" db="EMBL/GenBank/DDBJ databases">
        <title>Pararhodobacter sp. nov., isolated from marine algae.</title>
        <authorList>
            <person name="Choi B.J."/>
            <person name="Kim J.M."/>
            <person name="Lee J.K."/>
            <person name="Choi D.G."/>
            <person name="Jeon C.O."/>
        </authorList>
    </citation>
    <scope>NUCLEOTIDE SEQUENCE [LARGE SCALE GENOMIC DNA]</scope>
    <source>
        <strain evidence="5 6">ZQ420</strain>
    </source>
</reference>
<evidence type="ECO:0000256" key="3">
    <source>
        <dbReference type="ARBA" id="ARBA00023163"/>
    </source>
</evidence>
<dbReference type="Proteomes" id="UP001208938">
    <property type="component" value="Unassembled WGS sequence"/>
</dbReference>
<evidence type="ECO:0000259" key="4">
    <source>
        <dbReference type="PROSITE" id="PS01124"/>
    </source>
</evidence>
<feature type="domain" description="HTH araC/xylS-type" evidence="4">
    <location>
        <begin position="209"/>
        <end position="310"/>
    </location>
</feature>
<evidence type="ECO:0000256" key="1">
    <source>
        <dbReference type="ARBA" id="ARBA00023015"/>
    </source>
</evidence>
<sequence>MPLFSIATSELDTRSRVAGFQDTVAELCRLEFTPDSLEGFRSSTAIGVLPEVMLGWGRHSPCRAVRTAELAASGSDNVMVHFPRSGAFRMQQTGGAEVICEPGQIYIDPNETAGVSRFLADRTDVFYISLPRPLVAGLRGINDQLRTRLDLTPQWRLLQRYGEALFEDLQELTPDQLALSSAHLHDLALSAFSTRDPGPLPGTMAARLRLIKEDIAGLLHHPDLSPGLVAARHGISTRYLRMMFAEEKSSFRAHVLEARLRRAHAALSAGESAGQAISDIAGAAGFSDLSWFNQCYRRRFGQTPRETRTEAVLAVRSRHTAWRRRGVFTTATEAVRWRRVFPPGPVSCRPAQDVRPFAR</sequence>
<dbReference type="InterPro" id="IPR020449">
    <property type="entry name" value="Tscrpt_reg_AraC-type_HTH"/>
</dbReference>
<dbReference type="PRINTS" id="PR00032">
    <property type="entry name" value="HTHARAC"/>
</dbReference>
<name>A0ABT3GW39_9RHOB</name>
<dbReference type="Pfam" id="PF12833">
    <property type="entry name" value="HTH_18"/>
    <property type="match status" value="1"/>
</dbReference>
<gene>
    <name evidence="5" type="ORF">OKW52_05720</name>
</gene>
<dbReference type="InterPro" id="IPR009057">
    <property type="entry name" value="Homeodomain-like_sf"/>
</dbReference>
<keyword evidence="3" id="KW-0804">Transcription</keyword>
<evidence type="ECO:0000313" key="6">
    <source>
        <dbReference type="Proteomes" id="UP001208938"/>
    </source>
</evidence>
<dbReference type="InterPro" id="IPR050204">
    <property type="entry name" value="AraC_XylS_family_regulators"/>
</dbReference>